<dbReference type="RefSeq" id="WP_151652260.1">
    <property type="nucleotide sequence ID" value="NZ_WBVX01000016.1"/>
</dbReference>
<dbReference type="EMBL" id="WBVX01000016">
    <property type="protein sequence ID" value="KAB2683281.1"/>
    <property type="molecule type" value="Genomic_DNA"/>
</dbReference>
<organism evidence="1 2">
    <name type="scientific">Brucella tritici</name>
    <dbReference type="NCBI Taxonomy" id="94626"/>
    <lineage>
        <taxon>Bacteria</taxon>
        <taxon>Pseudomonadati</taxon>
        <taxon>Pseudomonadota</taxon>
        <taxon>Alphaproteobacteria</taxon>
        <taxon>Hyphomicrobiales</taxon>
        <taxon>Brucellaceae</taxon>
        <taxon>Brucella/Ochrobactrum group</taxon>
        <taxon>Brucella</taxon>
    </lineage>
</organism>
<sequence length="112" mass="12532">MAKGLVFTFFTYADARVPLEERWKPTGLRDIFFDSYEEVKRTVLAMRDDIAADPEMAWETTNIEKVVTVPICYSSVLTLLNEGPGAFIAAHEVLETIGDRENVEVGSEASKT</sequence>
<evidence type="ECO:0000313" key="1">
    <source>
        <dbReference type="EMBL" id="KAB2683281.1"/>
    </source>
</evidence>
<comment type="caution">
    <text evidence="1">The sequence shown here is derived from an EMBL/GenBank/DDBJ whole genome shotgun (WGS) entry which is preliminary data.</text>
</comment>
<protein>
    <submittedName>
        <fullName evidence="1">Uncharacterized protein</fullName>
    </submittedName>
</protein>
<proteinExistence type="predicted"/>
<dbReference type="AlphaFoldDB" id="A0A6L3YK83"/>
<evidence type="ECO:0000313" key="2">
    <source>
        <dbReference type="Proteomes" id="UP000481643"/>
    </source>
</evidence>
<gene>
    <name evidence="1" type="ORF">F9L08_15605</name>
</gene>
<reference evidence="1 2" key="1">
    <citation type="submission" date="2019-09" db="EMBL/GenBank/DDBJ databases">
        <title>Taxonomic organization of the family Brucellaceae based on a phylogenomic approach.</title>
        <authorList>
            <person name="Leclercq S."/>
            <person name="Cloeckaert A."/>
            <person name="Zygmunt M.S."/>
        </authorList>
    </citation>
    <scope>NUCLEOTIDE SEQUENCE [LARGE SCALE GENOMIC DNA]</scope>
    <source>
        <strain evidence="1 2">WS1830</strain>
    </source>
</reference>
<accession>A0A6L3YK83</accession>
<name>A0A6L3YK83_9HYPH</name>
<dbReference type="Proteomes" id="UP000481643">
    <property type="component" value="Unassembled WGS sequence"/>
</dbReference>